<gene>
    <name evidence="1" type="ORF">BECKFW1821B_GA0114236_105721</name>
</gene>
<dbReference type="InterPro" id="IPR007460">
    <property type="entry name" value="BrnT_toxin"/>
</dbReference>
<dbReference type="Pfam" id="PF04365">
    <property type="entry name" value="BrnT_toxin"/>
    <property type="match status" value="1"/>
</dbReference>
<reference evidence="1" key="1">
    <citation type="submission" date="2019-02" db="EMBL/GenBank/DDBJ databases">
        <authorList>
            <person name="Gruber-Vodicka R. H."/>
            <person name="Seah K. B. B."/>
        </authorList>
    </citation>
    <scope>NUCLEOTIDE SEQUENCE</scope>
    <source>
        <strain evidence="1">BECK_BZ106</strain>
    </source>
</reference>
<accession>A0A450T1X4</accession>
<evidence type="ECO:0000313" key="1">
    <source>
        <dbReference type="EMBL" id="VFJ60509.1"/>
    </source>
</evidence>
<dbReference type="AlphaFoldDB" id="A0A450T1X4"/>
<dbReference type="EMBL" id="CAADFD010000057">
    <property type="protein sequence ID" value="VFJ60509.1"/>
    <property type="molecule type" value="Genomic_DNA"/>
</dbReference>
<name>A0A450T1X4_9GAMM</name>
<sequence length="100" mass="11849">MYKYTYNRDVGIEWNPAKRLDNLAKHNVDFSDCESVFSAPHALTHEDLEYGEERFVTLEMDDPVRLLVIAYTWRGDNIRIISARKAECSERSERKYYPKT</sequence>
<protein>
    <submittedName>
        <fullName evidence="1">Uncharacterized protein</fullName>
    </submittedName>
</protein>
<proteinExistence type="predicted"/>
<dbReference type="Gene3D" id="3.10.450.530">
    <property type="entry name" value="Ribonuclease toxin, BrnT, of type II toxin-antitoxin system"/>
    <property type="match status" value="1"/>
</dbReference>
<dbReference type="InterPro" id="IPR038573">
    <property type="entry name" value="BrnT_sf"/>
</dbReference>
<organism evidence="1">
    <name type="scientific">Candidatus Kentrum sp. FW</name>
    <dbReference type="NCBI Taxonomy" id="2126338"/>
    <lineage>
        <taxon>Bacteria</taxon>
        <taxon>Pseudomonadati</taxon>
        <taxon>Pseudomonadota</taxon>
        <taxon>Gammaproteobacteria</taxon>
        <taxon>Candidatus Kentrum</taxon>
    </lineage>
</organism>